<dbReference type="Gene3D" id="3.80.10.10">
    <property type="entry name" value="Ribonuclease Inhibitor"/>
    <property type="match status" value="8"/>
</dbReference>
<dbReference type="InterPro" id="IPR001611">
    <property type="entry name" value="Leu-rich_rpt"/>
</dbReference>
<dbReference type="InterPro" id="IPR032675">
    <property type="entry name" value="LRR_dom_sf"/>
</dbReference>
<dbReference type="PROSITE" id="PS51450">
    <property type="entry name" value="LRR"/>
    <property type="match status" value="4"/>
</dbReference>
<dbReference type="SUPFAM" id="SSF52058">
    <property type="entry name" value="L domain-like"/>
    <property type="match status" value="3"/>
</dbReference>
<evidence type="ECO:0000313" key="5">
    <source>
        <dbReference type="EMBL" id="KAH9501941.1"/>
    </source>
</evidence>
<reference evidence="4" key="3">
    <citation type="journal article" date="2021" name="World Allergy Organ. J.">
        <title>Chromosome-level assembly of Dermatophagoides farinae genome and transcriptome reveals two novel allergens Der f 37 and Der f 39.</title>
        <authorList>
            <person name="Chen J."/>
            <person name="Cai Z."/>
            <person name="Fan D."/>
            <person name="Hu J."/>
            <person name="Hou Y."/>
            <person name="He Y."/>
            <person name="Zhang Z."/>
            <person name="Zhao Z."/>
            <person name="Gao P."/>
            <person name="Hu W."/>
            <person name="Sun J."/>
            <person name="Li J."/>
            <person name="Ji K."/>
        </authorList>
    </citation>
    <scope>NUCLEOTIDE SEQUENCE</scope>
    <source>
        <strain evidence="4">JKM2019</strain>
    </source>
</reference>
<proteinExistence type="predicted"/>
<dbReference type="PANTHER" id="PTHR24366:SF96">
    <property type="entry name" value="LEUCINE RICH REPEAT CONTAINING 53"/>
    <property type="match status" value="1"/>
</dbReference>
<feature type="region of interest" description="Disordered" evidence="3">
    <location>
        <begin position="15"/>
        <end position="34"/>
    </location>
</feature>
<reference evidence="5" key="4">
    <citation type="journal article" date="2022" name="Res Sq">
        <title>Comparative Genomics Reveals Insights into the Divergent Evolution of Astigmatic Mites and Household Pest Adaptations.</title>
        <authorList>
            <person name="Xiong Q."/>
            <person name="Wan A.T.-Y."/>
            <person name="Liu X.-Y."/>
            <person name="Fung C.S.-H."/>
            <person name="Xiao X."/>
            <person name="Malainual N."/>
            <person name="Hou J."/>
            <person name="Wang L."/>
            <person name="Wang M."/>
            <person name="Yang K."/>
            <person name="Cui Y."/>
            <person name="Leung E."/>
            <person name="Nong W."/>
            <person name="Shin S.-K."/>
            <person name="Au S."/>
            <person name="Jeong K.Y."/>
            <person name="Chew F.T."/>
            <person name="Hui J."/>
            <person name="Leung T.F."/>
            <person name="Tungtrongchitr A."/>
            <person name="Zhong N."/>
            <person name="Liu Z."/>
            <person name="Tsui S."/>
        </authorList>
    </citation>
    <scope>NUCLEOTIDE SEQUENCE</scope>
    <source>
        <strain evidence="5">Derf</strain>
        <tissue evidence="5">Whole organism</tissue>
    </source>
</reference>
<organism evidence="5 6">
    <name type="scientific">Dermatophagoides farinae</name>
    <name type="common">American house dust mite</name>
    <dbReference type="NCBI Taxonomy" id="6954"/>
    <lineage>
        <taxon>Eukaryota</taxon>
        <taxon>Metazoa</taxon>
        <taxon>Ecdysozoa</taxon>
        <taxon>Arthropoda</taxon>
        <taxon>Chelicerata</taxon>
        <taxon>Arachnida</taxon>
        <taxon>Acari</taxon>
        <taxon>Acariformes</taxon>
        <taxon>Sarcoptiformes</taxon>
        <taxon>Astigmata</taxon>
        <taxon>Psoroptidia</taxon>
        <taxon>Analgoidea</taxon>
        <taxon>Pyroglyphidae</taxon>
        <taxon>Dermatophagoidinae</taxon>
        <taxon>Dermatophagoides</taxon>
    </lineage>
</organism>
<dbReference type="Pfam" id="PF13855">
    <property type="entry name" value="LRR_8"/>
    <property type="match status" value="5"/>
</dbReference>
<evidence type="ECO:0000313" key="4">
    <source>
        <dbReference type="EMBL" id="KAH7637575.1"/>
    </source>
</evidence>
<evidence type="ECO:0000313" key="6">
    <source>
        <dbReference type="Proteomes" id="UP000790347"/>
    </source>
</evidence>
<reference evidence="5" key="1">
    <citation type="submission" date="2013-05" db="EMBL/GenBank/DDBJ databases">
        <authorList>
            <person name="Yim A.K.Y."/>
            <person name="Chan T.F."/>
            <person name="Ji K.M."/>
            <person name="Liu X.Y."/>
            <person name="Zhou J.W."/>
            <person name="Li R.Q."/>
            <person name="Yang K.Y."/>
            <person name="Li J."/>
            <person name="Li M."/>
            <person name="Law P.T.W."/>
            <person name="Wu Y.L."/>
            <person name="Cai Z.L."/>
            <person name="Qin H."/>
            <person name="Bao Y."/>
            <person name="Leung R.K.K."/>
            <person name="Ng P.K.S."/>
            <person name="Zou J."/>
            <person name="Zhong X.J."/>
            <person name="Ran P.X."/>
            <person name="Zhong N.S."/>
            <person name="Liu Z.G."/>
            <person name="Tsui S.K.W."/>
        </authorList>
    </citation>
    <scope>NUCLEOTIDE SEQUENCE</scope>
    <source>
        <strain evidence="5">Derf</strain>
        <tissue evidence="5">Whole organism</tissue>
    </source>
</reference>
<dbReference type="EMBL" id="SDOV01000008">
    <property type="protein sequence ID" value="KAH7637575.1"/>
    <property type="molecule type" value="Genomic_DNA"/>
</dbReference>
<dbReference type="InterPro" id="IPR003591">
    <property type="entry name" value="Leu-rich_rpt_typical-subtyp"/>
</dbReference>
<evidence type="ECO:0000256" key="2">
    <source>
        <dbReference type="ARBA" id="ARBA00022737"/>
    </source>
</evidence>
<reference evidence="4" key="2">
    <citation type="submission" date="2020-06" db="EMBL/GenBank/DDBJ databases">
        <authorList>
            <person name="Ji K."/>
            <person name="Li J."/>
        </authorList>
    </citation>
    <scope>NUCLEOTIDE SEQUENCE</scope>
    <source>
        <strain evidence="4">JKM2019</strain>
        <tissue evidence="4">Whole body</tissue>
    </source>
</reference>
<evidence type="ECO:0000256" key="3">
    <source>
        <dbReference type="SAM" id="MobiDB-lite"/>
    </source>
</evidence>
<dbReference type="SUPFAM" id="SSF52047">
    <property type="entry name" value="RNI-like"/>
    <property type="match status" value="1"/>
</dbReference>
<keyword evidence="1" id="KW-0433">Leucine-rich repeat</keyword>
<name>A0A922HUS9_DERFA</name>
<protein>
    <submittedName>
        <fullName evidence="4">Chaoptin-like protein</fullName>
    </submittedName>
    <submittedName>
        <fullName evidence="5">Leucine Rich Repeat</fullName>
    </submittedName>
</protein>
<dbReference type="SMART" id="SM00369">
    <property type="entry name" value="LRR_TYP"/>
    <property type="match status" value="23"/>
</dbReference>
<dbReference type="EMBL" id="ASGP02000006">
    <property type="protein sequence ID" value="KAH9501941.1"/>
    <property type="molecule type" value="Genomic_DNA"/>
</dbReference>
<dbReference type="Proteomes" id="UP000790347">
    <property type="component" value="Unassembled WGS sequence"/>
</dbReference>
<dbReference type="SMART" id="SM00365">
    <property type="entry name" value="LRR_SD22"/>
    <property type="match status" value="8"/>
</dbReference>
<comment type="caution">
    <text evidence="5">The sequence shown here is derived from an EMBL/GenBank/DDBJ whole genome shotgun (WGS) entry which is preliminary data.</text>
</comment>
<keyword evidence="2" id="KW-0677">Repeat</keyword>
<dbReference type="PANTHER" id="PTHR24366">
    <property type="entry name" value="IG(IMMUNOGLOBULIN) AND LRR(LEUCINE RICH REPEAT) DOMAINS"/>
    <property type="match status" value="1"/>
</dbReference>
<dbReference type="Proteomes" id="UP000828236">
    <property type="component" value="Unassembled WGS sequence"/>
</dbReference>
<sequence length="1481" mass="169277">MIIVTIIESLELSPTSVNQRNENNDDDGGGGNNNRRRRLGQIYCDLNRMCLCQNYTAQYMDVTCVNVPFDSLPDLSRMMNNESNTFGPHLYRVRIHGARQLTRLNDRNSFARLITLASLSITNTRLSYVDGNVFRDLAISRTLTTLDLSYGHLVDIPIEALDHLEQLQWLSLKGNQIEVIKHRPLHRLQKLRTLLLNENRLFIIDDGSFSQLTSLEQIDFASNMIERVEGNPFPPSLRSLSISNCLLRKIPFDAIEPLAKLEMLQLQGNLIAHLSPFKLSVRRIQLIDLSHNLIGQLPDNLFANFQSPNRIADQNLKRNENNSTRFTTGHLGKYSSWNNDVDDSRTNLNESIDVDEELRIEQLYLDFNFIQSLGPDLFRSIRLDKLSISNNRLSSAGLSHTATFDGPTARSLKVLDVNYNLIDKYPIAFRELIGLRQLLMKNNRIQTIDPPDAFGASSKTLEVLDLSQNLIEQMPTAAFNTLRNLVKLNLHDNAISRLDSDDLVGWCGPRLKSLTLSKNNLVYLSADAFRACRQLNELRLGGNRLLQIQPVQLAQYMNRLQFLDLSSLANVDWTDTNTSETKFSHVKWLQFDFNELRWIPSHLIHLFPGIKHLDLQNNHIDSIAANRLSEAKHLQSVIVSYNHLTRIHRDSFARLAKLESLTLYFNRIERLDSGAFNELPRLQSLVLSRNQINYIEPGTFVNMANESNSLTLLLDGNRLECLSIDPFLQIRQPAAFSTNDANDDDNNVGDGDDGDQFALYLNVSNNQIKTLANCQNSAITTTNNINSNNNKNWANTAHHHHHHHRNQREQTLAVRVLDLSANQIEQLRPRFLKQFCGKTLSMLANHNLIRRLPLHLFGVGYCAQLQSLSLNHNYIVDLQLDPDDDDGDDVDDDNKTLTTTVDNNNNSRKASFVIQTLSLQHNLIKDLARFYRLFVRCSRLKSLHLNDNQIQWIPANLWDRTSIVTLNLANNRLTLDDDKGQSPIDRCFGIGTTLKYLDLSNNLLRTLPERIVYCDNLNELILSNNQIQSFDYATAIGTSKAARLISHLQRLDLDHNPLNIHVNGRKTFDWLSTDSPSLSVLRLSHVNNMATSLDELNLGELNLPYLHTLDLSGNNISHIASRLLSRSRNVRQLNLAINQLREVPKHIWKYVTRLQWLSLRNNPIDILDSLSFAGLKYLRHLDIRGLNLQYIDSRIFIYQSQILSLKISTYPQIRSFRLQDILSKCDSLQTIVVDVREPTLSHQIQWAFGGKLRELVITGHNLAVIVPDAFQGLNNANDLIVRITNTSVRHLPDSLLRYLADIRYITIDLRGNLLRTVSPSVFFTNIDNYRHSWKTWQSRQLLGGIILENNPLVCDCNLLWISQWMREVFTEMKSINVEAAIHAKAKLSLSRCARPSCYHHPERQQQQSSSKNVVLSNITSISSSVSIIDLRNEDLCNQNCQQEAMTVWQRSSSSSSSFHHYINSIFVLSITFRVMFIVAIH</sequence>
<accession>A0A922HUS9</accession>
<evidence type="ECO:0000256" key="1">
    <source>
        <dbReference type="ARBA" id="ARBA00022614"/>
    </source>
</evidence>
<gene>
    <name evidence="5" type="primary">GPRNNB1</name>
    <name evidence="5" type="ORF">DERF_012750</name>
    <name evidence="4" type="ORF">HUG17_8679</name>
</gene>
<keyword evidence="6" id="KW-1185">Reference proteome</keyword>